<dbReference type="HAMAP" id="MF_01444">
    <property type="entry name" value="2H_phosphoesterase_YjcG"/>
    <property type="match status" value="1"/>
</dbReference>
<dbReference type="Pfam" id="PF13563">
    <property type="entry name" value="2_5_RNA_ligase2"/>
    <property type="match status" value="1"/>
</dbReference>
<feature type="active site" description="Proton acceptor" evidence="2">
    <location>
        <position position="113"/>
    </location>
</feature>
<dbReference type="STRING" id="337097.BHF71_06725"/>
<sequence>MKFGIVIFPSIEVQERANALRKRYDSHYNLIPPHITIKEAFELDSPDKAIAHLESVTKIIPPFNLKLNKIKSFYPISPVLYCGVEDDPIIYHLHEKINSGVLYHETKHKFTPHLTIAQDLPDQEIHDIYSRLKLKDFNMTFPVEQIHLCYQTETGSWEVYQSFPLRGDRNDTT</sequence>
<reference evidence="3 4" key="1">
    <citation type="submission" date="2016-09" db="EMBL/GenBank/DDBJ databases">
        <title>Draft genome sequence for the type strain of Vulcanibacillus modesticaldus BR, a strictly anaerobic, moderately thermophilic, and nitrate-reducing bacterium from deep sea-hydrothermal vents of the Mid-Atlantic Ridge.</title>
        <authorList>
            <person name="Abin C.A."/>
            <person name="Hollibaugh J.T."/>
        </authorList>
    </citation>
    <scope>NUCLEOTIDE SEQUENCE [LARGE SCALE GENOMIC DNA]</scope>
    <source>
        <strain evidence="3 4">BR</strain>
    </source>
</reference>
<dbReference type="NCBIfam" id="NF010223">
    <property type="entry name" value="PRK13679.1"/>
    <property type="match status" value="1"/>
</dbReference>
<gene>
    <name evidence="3" type="ORF">BHF71_06725</name>
</gene>
<evidence type="ECO:0000256" key="2">
    <source>
        <dbReference type="HAMAP-Rule" id="MF_01444"/>
    </source>
</evidence>
<evidence type="ECO:0000256" key="1">
    <source>
        <dbReference type="ARBA" id="ARBA00022801"/>
    </source>
</evidence>
<feature type="active site" description="Proton donor" evidence="2">
    <location>
        <position position="34"/>
    </location>
</feature>
<dbReference type="PANTHER" id="PTHR40037">
    <property type="entry name" value="PHOSPHOESTERASE YJCG-RELATED"/>
    <property type="match status" value="1"/>
</dbReference>
<keyword evidence="1 2" id="KW-0378">Hydrolase</keyword>
<dbReference type="EC" id="3.1.-.-" evidence="2"/>
<dbReference type="AlphaFoldDB" id="A0A1D2YWG8"/>
<dbReference type="Proteomes" id="UP000243739">
    <property type="component" value="Unassembled WGS sequence"/>
</dbReference>
<proteinExistence type="inferred from homology"/>
<feature type="short sequence motif" description="HXTX 2" evidence="2">
    <location>
        <begin position="113"/>
        <end position="116"/>
    </location>
</feature>
<keyword evidence="4" id="KW-1185">Reference proteome</keyword>
<dbReference type="Gene3D" id="3.90.1140.10">
    <property type="entry name" value="Cyclic phosphodiesterase"/>
    <property type="match status" value="1"/>
</dbReference>
<accession>A0A1D2YWG8</accession>
<organism evidence="3 4">
    <name type="scientific">Vulcanibacillus modesticaldus</name>
    <dbReference type="NCBI Taxonomy" id="337097"/>
    <lineage>
        <taxon>Bacteria</taxon>
        <taxon>Bacillati</taxon>
        <taxon>Bacillota</taxon>
        <taxon>Bacilli</taxon>
        <taxon>Bacillales</taxon>
        <taxon>Bacillaceae</taxon>
        <taxon>Vulcanibacillus</taxon>
    </lineage>
</organism>
<dbReference type="InterPro" id="IPR022932">
    <property type="entry name" value="YjcG"/>
</dbReference>
<comment type="similarity">
    <text evidence="2">Belongs to the 2H phosphoesterase superfamily. YjcG family.</text>
</comment>
<name>A0A1D2YWG8_9BACI</name>
<dbReference type="SUPFAM" id="SSF55144">
    <property type="entry name" value="LigT-like"/>
    <property type="match status" value="1"/>
</dbReference>
<dbReference type="PANTHER" id="PTHR40037:SF1">
    <property type="entry name" value="PHOSPHOESTERASE SAOUHSC_00951-RELATED"/>
    <property type="match status" value="1"/>
</dbReference>
<dbReference type="EMBL" id="MIJF01000009">
    <property type="protein sequence ID" value="OEG00050.1"/>
    <property type="molecule type" value="Genomic_DNA"/>
</dbReference>
<dbReference type="GO" id="GO:0016788">
    <property type="term" value="F:hydrolase activity, acting on ester bonds"/>
    <property type="evidence" value="ECO:0007669"/>
    <property type="project" value="UniProtKB-UniRule"/>
</dbReference>
<dbReference type="RefSeq" id="WP_069656108.1">
    <property type="nucleotide sequence ID" value="NZ_MIJF01000009.1"/>
</dbReference>
<dbReference type="OrthoDB" id="1524661at2"/>
<comment type="caution">
    <text evidence="3">The sequence shown here is derived from an EMBL/GenBank/DDBJ whole genome shotgun (WGS) entry which is preliminary data.</text>
</comment>
<dbReference type="InterPro" id="IPR050580">
    <property type="entry name" value="2H_phosphoesterase_YjcG-like"/>
</dbReference>
<protein>
    <recommendedName>
        <fullName evidence="2">Putative phosphoesterase BHF71_06725</fullName>
        <ecNumber evidence="2">3.1.-.-</ecNumber>
    </recommendedName>
</protein>
<feature type="short sequence motif" description="HXTX 1" evidence="2">
    <location>
        <begin position="34"/>
        <end position="37"/>
    </location>
</feature>
<evidence type="ECO:0000313" key="3">
    <source>
        <dbReference type="EMBL" id="OEG00050.1"/>
    </source>
</evidence>
<dbReference type="InterPro" id="IPR009097">
    <property type="entry name" value="Cyclic_Pdiesterase"/>
</dbReference>
<evidence type="ECO:0000313" key="4">
    <source>
        <dbReference type="Proteomes" id="UP000243739"/>
    </source>
</evidence>